<comment type="caution">
    <text evidence="2">The sequence shown here is derived from an EMBL/GenBank/DDBJ whole genome shotgun (WGS) entry which is preliminary data.</text>
</comment>
<accession>A0A9J5ZT44</accession>
<sequence>MQVEPKRDVIEALLSFWDLINNVFRFSNFEMPPTLEEIAGFTRGVQPYVPLWVLRQLGRRQVLPITEDMKDFVFEVGPEVPLPEGLAQKFWDGCLVMGIGTMELRVKLELARAALTQQQAELEEERARETQRESLLRGQVNLATIRGAQVAEIVVS</sequence>
<evidence type="ECO:0000313" key="3">
    <source>
        <dbReference type="Proteomes" id="UP000824120"/>
    </source>
</evidence>
<dbReference type="EMBL" id="JACXVP010000003">
    <property type="protein sequence ID" value="KAG5615188.1"/>
    <property type="molecule type" value="Genomic_DNA"/>
</dbReference>
<evidence type="ECO:0000313" key="2">
    <source>
        <dbReference type="EMBL" id="KAG5615188.1"/>
    </source>
</evidence>
<dbReference type="Proteomes" id="UP000824120">
    <property type="component" value="Chromosome 3"/>
</dbReference>
<protein>
    <submittedName>
        <fullName evidence="2">Uncharacterized protein</fullName>
    </submittedName>
</protein>
<reference evidence="2 3" key="1">
    <citation type="submission" date="2020-09" db="EMBL/GenBank/DDBJ databases">
        <title>De no assembly of potato wild relative species, Solanum commersonii.</title>
        <authorList>
            <person name="Cho K."/>
        </authorList>
    </citation>
    <scope>NUCLEOTIDE SEQUENCE [LARGE SCALE GENOMIC DNA]</scope>
    <source>
        <strain evidence="2">LZ3.2</strain>
        <tissue evidence="2">Leaf</tissue>
    </source>
</reference>
<evidence type="ECO:0000256" key="1">
    <source>
        <dbReference type="SAM" id="Coils"/>
    </source>
</evidence>
<name>A0A9J5ZT44_SOLCO</name>
<dbReference type="OrthoDB" id="1323187at2759"/>
<feature type="coiled-coil region" evidence="1">
    <location>
        <begin position="105"/>
        <end position="133"/>
    </location>
</feature>
<proteinExistence type="predicted"/>
<dbReference type="AlphaFoldDB" id="A0A9J5ZT44"/>
<keyword evidence="3" id="KW-1185">Reference proteome</keyword>
<gene>
    <name evidence="2" type="ORF">H5410_015012</name>
</gene>
<keyword evidence="1" id="KW-0175">Coiled coil</keyword>
<organism evidence="2 3">
    <name type="scientific">Solanum commersonii</name>
    <name type="common">Commerson's wild potato</name>
    <name type="synonym">Commerson's nightshade</name>
    <dbReference type="NCBI Taxonomy" id="4109"/>
    <lineage>
        <taxon>Eukaryota</taxon>
        <taxon>Viridiplantae</taxon>
        <taxon>Streptophyta</taxon>
        <taxon>Embryophyta</taxon>
        <taxon>Tracheophyta</taxon>
        <taxon>Spermatophyta</taxon>
        <taxon>Magnoliopsida</taxon>
        <taxon>eudicotyledons</taxon>
        <taxon>Gunneridae</taxon>
        <taxon>Pentapetalae</taxon>
        <taxon>asterids</taxon>
        <taxon>lamiids</taxon>
        <taxon>Solanales</taxon>
        <taxon>Solanaceae</taxon>
        <taxon>Solanoideae</taxon>
        <taxon>Solaneae</taxon>
        <taxon>Solanum</taxon>
    </lineage>
</organism>